<dbReference type="GO" id="GO:0003959">
    <property type="term" value="F:NADPH dehydrogenase activity"/>
    <property type="evidence" value="ECO:0007669"/>
    <property type="project" value="InterPro"/>
</dbReference>
<dbReference type="Gene3D" id="3.20.20.70">
    <property type="entry name" value="Aldolase class I"/>
    <property type="match status" value="1"/>
</dbReference>
<dbReference type="InterPro" id="IPR001155">
    <property type="entry name" value="OxRdtase_FMN_N"/>
</dbReference>
<keyword evidence="8" id="KW-1185">Reference proteome</keyword>
<protein>
    <submittedName>
        <fullName evidence="7">2,4-dienoyl-CoA reductase</fullName>
    </submittedName>
</protein>
<keyword evidence="3" id="KW-0288">FMN</keyword>
<organism evidence="7 8">
    <name type="scientific">Pollutimonas bauzanensis</name>
    <dbReference type="NCBI Taxonomy" id="658167"/>
    <lineage>
        <taxon>Bacteria</taxon>
        <taxon>Pseudomonadati</taxon>
        <taxon>Pseudomonadota</taxon>
        <taxon>Betaproteobacteria</taxon>
        <taxon>Burkholderiales</taxon>
        <taxon>Alcaligenaceae</taxon>
        <taxon>Pollutimonas</taxon>
    </lineage>
</organism>
<evidence type="ECO:0000259" key="6">
    <source>
        <dbReference type="Pfam" id="PF00724"/>
    </source>
</evidence>
<evidence type="ECO:0000256" key="3">
    <source>
        <dbReference type="ARBA" id="ARBA00022643"/>
    </source>
</evidence>
<dbReference type="GO" id="GO:0010181">
    <property type="term" value="F:FMN binding"/>
    <property type="evidence" value="ECO:0007669"/>
    <property type="project" value="InterPro"/>
</dbReference>
<dbReference type="GO" id="GO:0050661">
    <property type="term" value="F:NADP binding"/>
    <property type="evidence" value="ECO:0007669"/>
    <property type="project" value="InterPro"/>
</dbReference>
<keyword evidence="2" id="KW-0285">Flavoprotein</keyword>
<keyword evidence="5" id="KW-0560">Oxidoreductase</keyword>
<evidence type="ECO:0000313" key="8">
    <source>
        <dbReference type="Proteomes" id="UP000184226"/>
    </source>
</evidence>
<name>A0A1M5MJM9_9BURK</name>
<evidence type="ECO:0000256" key="1">
    <source>
        <dbReference type="ARBA" id="ARBA00001917"/>
    </source>
</evidence>
<evidence type="ECO:0000313" key="7">
    <source>
        <dbReference type="EMBL" id="SHG77119.1"/>
    </source>
</evidence>
<gene>
    <name evidence="7" type="ORF">SAMN04488135_101234</name>
</gene>
<dbReference type="STRING" id="658167.SAMN04488135_101234"/>
<accession>A0A1M5MJM9</accession>
<sequence>MDDLLFQSYEMRGLKLPNRIVVSPMAQYSASADGLATDWHLVHYGNLSLSGAGLVILEATAVVPEGRVSPYCLGLWDDSQVAGLRRIVEFARRPNASHMGIQLAHAGRKASVSQPWLGGGALSLAEGGWGLWGASAASYPGRDEPICPGADDLERIAKSYLAALRRADEADFDLVELHAAHGYFLNTFLSPLSNFRDDQWGGDIERRMRYPLEIFQRLRAAWPAEKPMGVRISVTDWVEGGWDIASSVLFAERLKALGCDYVAISSGGISPDQKITVGPAYQVPAAAQVRTQSGLPVMAVGMLSDPDLANRVLVEEKADLIAVGRGMLFNPRWPWHAGLALKGQMRVADPYLRCHPSLRNLPR</sequence>
<feature type="domain" description="NADH:flavin oxidoreductase/NADH oxidase N-terminal" evidence="6">
    <location>
        <begin position="5"/>
        <end position="335"/>
    </location>
</feature>
<dbReference type="InterPro" id="IPR044152">
    <property type="entry name" value="YqjM-like"/>
</dbReference>
<dbReference type="PANTHER" id="PTHR43303">
    <property type="entry name" value="NADPH DEHYDROGENASE C23G7.10C-RELATED"/>
    <property type="match status" value="1"/>
</dbReference>
<dbReference type="SUPFAM" id="SSF51395">
    <property type="entry name" value="FMN-linked oxidoreductases"/>
    <property type="match status" value="1"/>
</dbReference>
<evidence type="ECO:0000256" key="2">
    <source>
        <dbReference type="ARBA" id="ARBA00022630"/>
    </source>
</evidence>
<dbReference type="CDD" id="cd02932">
    <property type="entry name" value="OYE_YqiM_FMN"/>
    <property type="match status" value="1"/>
</dbReference>
<proteinExistence type="predicted"/>
<reference evidence="7 8" key="1">
    <citation type="submission" date="2016-11" db="EMBL/GenBank/DDBJ databases">
        <authorList>
            <person name="Jaros S."/>
            <person name="Januszkiewicz K."/>
            <person name="Wedrychowicz H."/>
        </authorList>
    </citation>
    <scope>NUCLEOTIDE SEQUENCE [LARGE SCALE GENOMIC DNA]</scope>
    <source>
        <strain evidence="7 8">CGMCC 1.10190</strain>
    </source>
</reference>
<keyword evidence="4" id="KW-0521">NADP</keyword>
<dbReference type="EMBL" id="FQXE01000001">
    <property type="protein sequence ID" value="SHG77119.1"/>
    <property type="molecule type" value="Genomic_DNA"/>
</dbReference>
<dbReference type="PANTHER" id="PTHR43303:SF4">
    <property type="entry name" value="NADPH DEHYDROGENASE C23G7.10C-RELATED"/>
    <property type="match status" value="1"/>
</dbReference>
<evidence type="ECO:0000256" key="4">
    <source>
        <dbReference type="ARBA" id="ARBA00022857"/>
    </source>
</evidence>
<evidence type="ECO:0000256" key="5">
    <source>
        <dbReference type="ARBA" id="ARBA00023002"/>
    </source>
</evidence>
<dbReference type="InterPro" id="IPR013785">
    <property type="entry name" value="Aldolase_TIM"/>
</dbReference>
<comment type="cofactor">
    <cofactor evidence="1">
        <name>FMN</name>
        <dbReference type="ChEBI" id="CHEBI:58210"/>
    </cofactor>
</comment>
<dbReference type="Proteomes" id="UP000184226">
    <property type="component" value="Unassembled WGS sequence"/>
</dbReference>
<dbReference type="AlphaFoldDB" id="A0A1M5MJM9"/>
<dbReference type="Pfam" id="PF00724">
    <property type="entry name" value="Oxidored_FMN"/>
    <property type="match status" value="1"/>
</dbReference>